<feature type="compositionally biased region" description="Basic and acidic residues" evidence="4">
    <location>
        <begin position="168"/>
        <end position="183"/>
    </location>
</feature>
<keyword evidence="1" id="KW-0479">Metal-binding</keyword>
<organism evidence="5 6">
    <name type="scientific">Chrysochromulina tobinii</name>
    <dbReference type="NCBI Taxonomy" id="1460289"/>
    <lineage>
        <taxon>Eukaryota</taxon>
        <taxon>Haptista</taxon>
        <taxon>Haptophyta</taxon>
        <taxon>Prymnesiophyceae</taxon>
        <taxon>Prymnesiales</taxon>
        <taxon>Chrysochromulinaceae</taxon>
        <taxon>Chrysochromulina</taxon>
    </lineage>
</organism>
<feature type="region of interest" description="Disordered" evidence="4">
    <location>
        <begin position="77"/>
        <end position="183"/>
    </location>
</feature>
<evidence type="ECO:0000256" key="2">
    <source>
        <dbReference type="ARBA" id="ARBA00022771"/>
    </source>
</evidence>
<dbReference type="InterPro" id="IPR043145">
    <property type="entry name" value="Znf_ZZ_sf"/>
</dbReference>
<keyword evidence="6" id="KW-1185">Reference proteome</keyword>
<keyword evidence="2" id="KW-0863">Zinc-finger</keyword>
<evidence type="ECO:0000313" key="6">
    <source>
        <dbReference type="Proteomes" id="UP000037460"/>
    </source>
</evidence>
<protein>
    <submittedName>
        <fullName evidence="5">Uncharacterized protein</fullName>
    </submittedName>
</protein>
<feature type="compositionally biased region" description="Basic and acidic residues" evidence="4">
    <location>
        <begin position="108"/>
        <end position="137"/>
    </location>
</feature>
<reference evidence="6" key="1">
    <citation type="journal article" date="2015" name="PLoS Genet.">
        <title>Genome Sequence and Transcriptome Analyses of Chrysochromulina tobin: Metabolic Tools for Enhanced Algal Fitness in the Prominent Order Prymnesiales (Haptophyceae).</title>
        <authorList>
            <person name="Hovde B.T."/>
            <person name="Deodato C.R."/>
            <person name="Hunsperger H.M."/>
            <person name="Ryken S.A."/>
            <person name="Yost W."/>
            <person name="Jha R.K."/>
            <person name="Patterson J."/>
            <person name="Monnat R.J. Jr."/>
            <person name="Barlow S.B."/>
            <person name="Starkenburg S.R."/>
            <person name="Cattolico R.A."/>
        </authorList>
    </citation>
    <scope>NUCLEOTIDE SEQUENCE</scope>
    <source>
        <strain evidence="6">CCMP291</strain>
    </source>
</reference>
<feature type="compositionally biased region" description="Low complexity" evidence="4">
    <location>
        <begin position="98"/>
        <end position="107"/>
    </location>
</feature>
<dbReference type="GO" id="GO:0008270">
    <property type="term" value="F:zinc ion binding"/>
    <property type="evidence" value="ECO:0007669"/>
    <property type="project" value="UniProtKB-KW"/>
</dbReference>
<evidence type="ECO:0000256" key="3">
    <source>
        <dbReference type="ARBA" id="ARBA00022833"/>
    </source>
</evidence>
<comment type="caution">
    <text evidence="5">The sequence shown here is derived from an EMBL/GenBank/DDBJ whole genome shotgun (WGS) entry which is preliminary data.</text>
</comment>
<keyword evidence="3" id="KW-0862">Zinc</keyword>
<dbReference type="Gene3D" id="3.30.60.90">
    <property type="match status" value="1"/>
</dbReference>
<name>A0A0M0JFP3_9EUKA</name>
<accession>A0A0M0JFP3</accession>
<evidence type="ECO:0000313" key="5">
    <source>
        <dbReference type="EMBL" id="KOO25270.1"/>
    </source>
</evidence>
<dbReference type="AlphaFoldDB" id="A0A0M0JFP3"/>
<dbReference type="EMBL" id="JWZX01002999">
    <property type="protein sequence ID" value="KOO25270.1"/>
    <property type="molecule type" value="Genomic_DNA"/>
</dbReference>
<proteinExistence type="predicted"/>
<sequence>MPSPEISSFFSFLMPTNQEAAAPPPVPAPAILYNQGFHPSIICDRSGMHPIVGMRYHLRGKNYDLCQAEFDELDADEQEEYEAIQPPVDGDKHGASHAQAAATAKQAAKADEARAKAEAEALKAEERFEAQRAKEAQQQHPKSRSLDKLTQKQEAEERQEETQGLTEELTKQADSEAKKKAGK</sequence>
<dbReference type="Proteomes" id="UP000037460">
    <property type="component" value="Unassembled WGS sequence"/>
</dbReference>
<evidence type="ECO:0000256" key="1">
    <source>
        <dbReference type="ARBA" id="ARBA00022723"/>
    </source>
</evidence>
<feature type="compositionally biased region" description="Basic and acidic residues" evidence="4">
    <location>
        <begin position="144"/>
        <end position="156"/>
    </location>
</feature>
<feature type="non-terminal residue" evidence="5">
    <location>
        <position position="183"/>
    </location>
</feature>
<gene>
    <name evidence="5" type="ORF">Ctob_009420</name>
</gene>
<evidence type="ECO:0000256" key="4">
    <source>
        <dbReference type="SAM" id="MobiDB-lite"/>
    </source>
</evidence>